<dbReference type="GeneID" id="19404451"/>
<dbReference type="EMBL" id="KB908570">
    <property type="protein sequence ID" value="EOA87738.1"/>
    <property type="molecule type" value="Genomic_DNA"/>
</dbReference>
<evidence type="ECO:0000313" key="1">
    <source>
        <dbReference type="EMBL" id="EOA87738.1"/>
    </source>
</evidence>
<dbReference type="HOGENOM" id="CLU_1907982_0_0_1"/>
<gene>
    <name evidence="1" type="ORF">SETTUDRAFT_39206</name>
</gene>
<organism evidence="1 2">
    <name type="scientific">Exserohilum turcicum (strain 28A)</name>
    <name type="common">Northern leaf blight fungus</name>
    <name type="synonym">Setosphaeria turcica</name>
    <dbReference type="NCBI Taxonomy" id="671987"/>
    <lineage>
        <taxon>Eukaryota</taxon>
        <taxon>Fungi</taxon>
        <taxon>Dikarya</taxon>
        <taxon>Ascomycota</taxon>
        <taxon>Pezizomycotina</taxon>
        <taxon>Dothideomycetes</taxon>
        <taxon>Pleosporomycetidae</taxon>
        <taxon>Pleosporales</taxon>
        <taxon>Pleosporineae</taxon>
        <taxon>Pleosporaceae</taxon>
        <taxon>Exserohilum</taxon>
    </lineage>
</organism>
<name>R0K3S8_EXST2</name>
<keyword evidence="2" id="KW-1185">Reference proteome</keyword>
<reference evidence="1 2" key="2">
    <citation type="journal article" date="2013" name="PLoS Genet.">
        <title>Comparative genome structure, secondary metabolite, and effector coding capacity across Cochliobolus pathogens.</title>
        <authorList>
            <person name="Condon B.J."/>
            <person name="Leng Y."/>
            <person name="Wu D."/>
            <person name="Bushley K.E."/>
            <person name="Ohm R.A."/>
            <person name="Otillar R."/>
            <person name="Martin J."/>
            <person name="Schackwitz W."/>
            <person name="Grimwood J."/>
            <person name="MohdZainudin N."/>
            <person name="Xue C."/>
            <person name="Wang R."/>
            <person name="Manning V.A."/>
            <person name="Dhillon B."/>
            <person name="Tu Z.J."/>
            <person name="Steffenson B.J."/>
            <person name="Salamov A."/>
            <person name="Sun H."/>
            <person name="Lowry S."/>
            <person name="LaButti K."/>
            <person name="Han J."/>
            <person name="Copeland A."/>
            <person name="Lindquist E."/>
            <person name="Barry K."/>
            <person name="Schmutz J."/>
            <person name="Baker S.E."/>
            <person name="Ciuffetti L.M."/>
            <person name="Grigoriev I.V."/>
            <person name="Zhong S."/>
            <person name="Turgeon B.G."/>
        </authorList>
    </citation>
    <scope>NUCLEOTIDE SEQUENCE [LARGE SCALE GENOMIC DNA]</scope>
    <source>
        <strain evidence="2">28A</strain>
    </source>
</reference>
<dbReference type="RefSeq" id="XP_008024548.1">
    <property type="nucleotide sequence ID" value="XM_008026357.1"/>
</dbReference>
<reference evidence="1 2" key="1">
    <citation type="journal article" date="2012" name="PLoS Pathog.">
        <title>Diverse lifestyles and strategies of plant pathogenesis encoded in the genomes of eighteen Dothideomycetes fungi.</title>
        <authorList>
            <person name="Ohm R.A."/>
            <person name="Feau N."/>
            <person name="Henrissat B."/>
            <person name="Schoch C.L."/>
            <person name="Horwitz B.A."/>
            <person name="Barry K.W."/>
            <person name="Condon B.J."/>
            <person name="Copeland A.C."/>
            <person name="Dhillon B."/>
            <person name="Glaser F."/>
            <person name="Hesse C.N."/>
            <person name="Kosti I."/>
            <person name="LaButti K."/>
            <person name="Lindquist E.A."/>
            <person name="Lucas S."/>
            <person name="Salamov A.A."/>
            <person name="Bradshaw R.E."/>
            <person name="Ciuffetti L."/>
            <person name="Hamelin R.C."/>
            <person name="Kema G.H.J."/>
            <person name="Lawrence C."/>
            <person name="Scott J.A."/>
            <person name="Spatafora J.W."/>
            <person name="Turgeon B.G."/>
            <person name="de Wit P.J.G.M."/>
            <person name="Zhong S."/>
            <person name="Goodwin S.B."/>
            <person name="Grigoriev I.V."/>
        </authorList>
    </citation>
    <scope>NUCLEOTIDE SEQUENCE [LARGE SCALE GENOMIC DNA]</scope>
    <source>
        <strain evidence="2">28A</strain>
    </source>
</reference>
<dbReference type="Proteomes" id="UP000016935">
    <property type="component" value="Unassembled WGS sequence"/>
</dbReference>
<accession>R0K3S8</accession>
<dbReference type="AlphaFoldDB" id="R0K3S8"/>
<evidence type="ECO:0000313" key="2">
    <source>
        <dbReference type="Proteomes" id="UP000016935"/>
    </source>
</evidence>
<proteinExistence type="predicted"/>
<protein>
    <submittedName>
        <fullName evidence="1">Uncharacterized protein</fullName>
    </submittedName>
</protein>
<sequence length="133" mass="15041">MDLMPLIFRELHHVEASVNSAPAKRSREVPIRFSVDFSNANKADRMGHAVPCPAKNESDSELSTTSTPFLFVVVRICGVKPASVERYMDSIGLVRLDQKASLGLYPACDVQFQPQRTRQRFQQLDKYLLPPHQ</sequence>